<name>A0ABW4LT30_9BACI</name>
<protein>
    <submittedName>
        <fullName evidence="7">Sigma-70 family RNA polymerase sigma factor</fullName>
    </submittedName>
</protein>
<dbReference type="PANTHER" id="PTHR43133:SF51">
    <property type="entry name" value="RNA POLYMERASE SIGMA FACTOR"/>
    <property type="match status" value="1"/>
</dbReference>
<comment type="similarity">
    <text evidence="1">Belongs to the sigma-70 factor family. ECF subfamily.</text>
</comment>
<dbReference type="Proteomes" id="UP001597214">
    <property type="component" value="Unassembled WGS sequence"/>
</dbReference>
<comment type="caution">
    <text evidence="7">The sequence shown here is derived from an EMBL/GenBank/DDBJ whole genome shotgun (WGS) entry which is preliminary data.</text>
</comment>
<dbReference type="InterPro" id="IPR013249">
    <property type="entry name" value="RNA_pol_sigma70_r4_t2"/>
</dbReference>
<evidence type="ECO:0000256" key="1">
    <source>
        <dbReference type="ARBA" id="ARBA00010641"/>
    </source>
</evidence>
<keyword evidence="8" id="KW-1185">Reference proteome</keyword>
<dbReference type="InterPro" id="IPR039425">
    <property type="entry name" value="RNA_pol_sigma-70-like"/>
</dbReference>
<keyword evidence="2" id="KW-0805">Transcription regulation</keyword>
<dbReference type="InterPro" id="IPR013325">
    <property type="entry name" value="RNA_pol_sigma_r2"/>
</dbReference>
<dbReference type="CDD" id="cd06171">
    <property type="entry name" value="Sigma70_r4"/>
    <property type="match status" value="1"/>
</dbReference>
<dbReference type="InterPro" id="IPR013324">
    <property type="entry name" value="RNA_pol_sigma_r3/r4-like"/>
</dbReference>
<evidence type="ECO:0000259" key="6">
    <source>
        <dbReference type="Pfam" id="PF08281"/>
    </source>
</evidence>
<dbReference type="NCBIfam" id="TIGR02937">
    <property type="entry name" value="sigma70-ECF"/>
    <property type="match status" value="1"/>
</dbReference>
<dbReference type="InterPro" id="IPR014284">
    <property type="entry name" value="RNA_pol_sigma-70_dom"/>
</dbReference>
<dbReference type="InterPro" id="IPR036388">
    <property type="entry name" value="WH-like_DNA-bd_sf"/>
</dbReference>
<dbReference type="SUPFAM" id="SSF88946">
    <property type="entry name" value="Sigma2 domain of RNA polymerase sigma factors"/>
    <property type="match status" value="1"/>
</dbReference>
<feature type="domain" description="RNA polymerase sigma-70 region 2" evidence="5">
    <location>
        <begin position="23"/>
        <end position="89"/>
    </location>
</feature>
<evidence type="ECO:0000313" key="8">
    <source>
        <dbReference type="Proteomes" id="UP001597214"/>
    </source>
</evidence>
<proteinExistence type="inferred from homology"/>
<reference evidence="8" key="1">
    <citation type="journal article" date="2019" name="Int. J. Syst. Evol. Microbiol.">
        <title>The Global Catalogue of Microorganisms (GCM) 10K type strain sequencing project: providing services to taxonomists for standard genome sequencing and annotation.</title>
        <authorList>
            <consortium name="The Broad Institute Genomics Platform"/>
            <consortium name="The Broad Institute Genome Sequencing Center for Infectious Disease"/>
            <person name="Wu L."/>
            <person name="Ma J."/>
        </authorList>
    </citation>
    <scope>NUCLEOTIDE SEQUENCE [LARGE SCALE GENOMIC DNA]</scope>
    <source>
        <strain evidence="8">CCUG 49339</strain>
    </source>
</reference>
<dbReference type="Gene3D" id="1.10.10.10">
    <property type="entry name" value="Winged helix-like DNA-binding domain superfamily/Winged helix DNA-binding domain"/>
    <property type="match status" value="1"/>
</dbReference>
<dbReference type="EMBL" id="JBHUEM010000025">
    <property type="protein sequence ID" value="MFD1737934.1"/>
    <property type="molecule type" value="Genomic_DNA"/>
</dbReference>
<feature type="domain" description="RNA polymerase sigma factor 70 region 4 type 2" evidence="6">
    <location>
        <begin position="113"/>
        <end position="164"/>
    </location>
</feature>
<keyword evidence="3" id="KW-0731">Sigma factor</keyword>
<dbReference type="PANTHER" id="PTHR43133">
    <property type="entry name" value="RNA POLYMERASE ECF-TYPE SIGMA FACTO"/>
    <property type="match status" value="1"/>
</dbReference>
<evidence type="ECO:0000259" key="5">
    <source>
        <dbReference type="Pfam" id="PF04542"/>
    </source>
</evidence>
<gene>
    <name evidence="7" type="ORF">ACFSCX_15460</name>
</gene>
<accession>A0ABW4LT30</accession>
<dbReference type="Gene3D" id="1.10.1740.10">
    <property type="match status" value="1"/>
</dbReference>
<sequence>MKERDNEVVMLAKNGNHDAFQQLMRQEQEKLYKVAYSYVYNEDDAVEIVQETFFKAYSSIGSLKEPAYFSTWITRILINTAISFLKNKKKSFVFSDWTGKILIPLYGVEEKMDLSMAIKSLSIKDRTVINLRFYMDYTNREIAEILNIPEGTVKARVHRALLKLKRKLCCKEGDYEQIFKQGDKRYL</sequence>
<dbReference type="RefSeq" id="WP_377929154.1">
    <property type="nucleotide sequence ID" value="NZ_JBHUEM010000025.1"/>
</dbReference>
<evidence type="ECO:0000256" key="3">
    <source>
        <dbReference type="ARBA" id="ARBA00023082"/>
    </source>
</evidence>
<evidence type="ECO:0000256" key="4">
    <source>
        <dbReference type="ARBA" id="ARBA00023163"/>
    </source>
</evidence>
<dbReference type="Pfam" id="PF04542">
    <property type="entry name" value="Sigma70_r2"/>
    <property type="match status" value="1"/>
</dbReference>
<keyword evidence="4" id="KW-0804">Transcription</keyword>
<evidence type="ECO:0000313" key="7">
    <source>
        <dbReference type="EMBL" id="MFD1737934.1"/>
    </source>
</evidence>
<evidence type="ECO:0000256" key="2">
    <source>
        <dbReference type="ARBA" id="ARBA00023015"/>
    </source>
</evidence>
<organism evidence="7 8">
    <name type="scientific">Bacillus salitolerans</name>
    <dbReference type="NCBI Taxonomy" id="1437434"/>
    <lineage>
        <taxon>Bacteria</taxon>
        <taxon>Bacillati</taxon>
        <taxon>Bacillota</taxon>
        <taxon>Bacilli</taxon>
        <taxon>Bacillales</taxon>
        <taxon>Bacillaceae</taxon>
        <taxon>Bacillus</taxon>
    </lineage>
</organism>
<dbReference type="Pfam" id="PF08281">
    <property type="entry name" value="Sigma70_r4_2"/>
    <property type="match status" value="1"/>
</dbReference>
<dbReference type="SUPFAM" id="SSF88659">
    <property type="entry name" value="Sigma3 and sigma4 domains of RNA polymerase sigma factors"/>
    <property type="match status" value="1"/>
</dbReference>
<dbReference type="InterPro" id="IPR007627">
    <property type="entry name" value="RNA_pol_sigma70_r2"/>
</dbReference>